<feature type="compositionally biased region" description="Basic and acidic residues" evidence="1">
    <location>
        <begin position="50"/>
        <end position="79"/>
    </location>
</feature>
<name>A0A8K0NPV2_9TREE</name>
<feature type="region of interest" description="Disordered" evidence="1">
    <location>
        <begin position="97"/>
        <end position="128"/>
    </location>
</feature>
<reference evidence="3" key="1">
    <citation type="submission" date="2020-04" db="EMBL/GenBank/DDBJ databases">
        <title>Analysis of mating type loci in Filobasidium floriforme.</title>
        <authorList>
            <person name="Nowrousian M."/>
        </authorList>
    </citation>
    <scope>NUCLEOTIDE SEQUENCE</scope>
    <source>
        <strain evidence="3">CBS 6242</strain>
    </source>
</reference>
<dbReference type="Proteomes" id="UP000812966">
    <property type="component" value="Unassembled WGS sequence"/>
</dbReference>
<feature type="region of interest" description="Disordered" evidence="1">
    <location>
        <begin position="38"/>
        <end position="85"/>
    </location>
</feature>
<comment type="caution">
    <text evidence="3">The sequence shown here is derived from an EMBL/GenBank/DDBJ whole genome shotgun (WGS) entry which is preliminary data.</text>
</comment>
<proteinExistence type="predicted"/>
<evidence type="ECO:0000256" key="1">
    <source>
        <dbReference type="SAM" id="MobiDB-lite"/>
    </source>
</evidence>
<evidence type="ECO:0000313" key="3">
    <source>
        <dbReference type="EMBL" id="KAG7531266.1"/>
    </source>
</evidence>
<evidence type="ECO:0000313" key="4">
    <source>
        <dbReference type="Proteomes" id="UP000812966"/>
    </source>
</evidence>
<dbReference type="AlphaFoldDB" id="A0A8K0NPV2"/>
<dbReference type="InterPro" id="IPR039251">
    <property type="entry name" value="OXLD1"/>
</dbReference>
<evidence type="ECO:0000259" key="2">
    <source>
        <dbReference type="Pfam" id="PF09791"/>
    </source>
</evidence>
<sequence>MPLLRPTGLPLFLVRSIHTTRPRNRDVLARYALPAGWPAGLIRPDSQHGQQHEDSRKGRDDSLGSGRSRNDGVRGEGGKQETFGSMATNPAIASIQDVPAPTASDSPSRLKSKSAGQELKDELDIPTQPVPAMTATTTTIGNADESTSDGRTRTRPLEGERTEPITVAGVFIPVKPKPPGEEDCCMSGCVNCIYTIYTDETLEYNQSIMDAISALRTSGIPRSEWPAEVREKAGKERVNGAGEVGIEGSREEVRKEVLKGLDPSLRAFLEMEAKLKAKKDKSKV</sequence>
<dbReference type="OrthoDB" id="10064411at2759"/>
<dbReference type="EMBL" id="JABELV010000096">
    <property type="protein sequence ID" value="KAG7531266.1"/>
    <property type="molecule type" value="Genomic_DNA"/>
</dbReference>
<gene>
    <name evidence="3" type="ORF">FFLO_04508</name>
</gene>
<dbReference type="PANTHER" id="PTHR21193">
    <property type="entry name" value="OXIDOREDUCTASE-LIKE DOMAIN-CONTAINING PROTEIN 1"/>
    <property type="match status" value="1"/>
</dbReference>
<organism evidence="3 4">
    <name type="scientific">Filobasidium floriforme</name>
    <dbReference type="NCBI Taxonomy" id="5210"/>
    <lineage>
        <taxon>Eukaryota</taxon>
        <taxon>Fungi</taxon>
        <taxon>Dikarya</taxon>
        <taxon>Basidiomycota</taxon>
        <taxon>Agaricomycotina</taxon>
        <taxon>Tremellomycetes</taxon>
        <taxon>Filobasidiales</taxon>
        <taxon>Filobasidiaceae</taxon>
        <taxon>Filobasidium</taxon>
    </lineage>
</organism>
<accession>A0A8K0NPV2</accession>
<dbReference type="GO" id="GO:0005739">
    <property type="term" value="C:mitochondrion"/>
    <property type="evidence" value="ECO:0007669"/>
    <property type="project" value="TreeGrafter"/>
</dbReference>
<dbReference type="PANTHER" id="PTHR21193:SF3">
    <property type="entry name" value="OXIDOREDUCTASE-LIKE DOMAIN-CONTAINING PROTEIN 1"/>
    <property type="match status" value="1"/>
</dbReference>
<feature type="domain" description="Oxidoreductase-like" evidence="2">
    <location>
        <begin position="166"/>
        <end position="208"/>
    </location>
</feature>
<feature type="region of interest" description="Disordered" evidence="1">
    <location>
        <begin position="137"/>
        <end position="156"/>
    </location>
</feature>
<dbReference type="InterPro" id="IPR019180">
    <property type="entry name" value="Oxidoreductase-like_N"/>
</dbReference>
<dbReference type="Pfam" id="PF09791">
    <property type="entry name" value="Oxidored-like"/>
    <property type="match status" value="1"/>
</dbReference>
<protein>
    <recommendedName>
        <fullName evidence="2">Oxidoreductase-like domain-containing protein</fullName>
    </recommendedName>
</protein>
<keyword evidence="4" id="KW-1185">Reference proteome</keyword>